<gene>
    <name evidence="1" type="ORF">CRG98_014418</name>
</gene>
<comment type="caution">
    <text evidence="1">The sequence shown here is derived from an EMBL/GenBank/DDBJ whole genome shotgun (WGS) entry which is preliminary data.</text>
</comment>
<dbReference type="AlphaFoldDB" id="A0A2I0K9G2"/>
<evidence type="ECO:0000313" key="2">
    <source>
        <dbReference type="Proteomes" id="UP000233551"/>
    </source>
</evidence>
<sequence length="63" mass="6934">MAPQEAPGGLLMQGGEALGFEPPKLGLSRGLGEVEPKLRVEPWLWVLAVAWRHGLTELWVPFD</sequence>
<accession>A0A2I0K9G2</accession>
<proteinExistence type="predicted"/>
<dbReference type="Proteomes" id="UP000233551">
    <property type="component" value="Unassembled WGS sequence"/>
</dbReference>
<protein>
    <submittedName>
        <fullName evidence="1">Uncharacterized protein</fullName>
    </submittedName>
</protein>
<name>A0A2I0K9G2_PUNGR</name>
<dbReference type="EMBL" id="PGOL01000764">
    <property type="protein sequence ID" value="PKI65188.1"/>
    <property type="molecule type" value="Genomic_DNA"/>
</dbReference>
<evidence type="ECO:0000313" key="1">
    <source>
        <dbReference type="EMBL" id="PKI65188.1"/>
    </source>
</evidence>
<keyword evidence="2" id="KW-1185">Reference proteome</keyword>
<organism evidence="1 2">
    <name type="scientific">Punica granatum</name>
    <name type="common">Pomegranate</name>
    <dbReference type="NCBI Taxonomy" id="22663"/>
    <lineage>
        <taxon>Eukaryota</taxon>
        <taxon>Viridiplantae</taxon>
        <taxon>Streptophyta</taxon>
        <taxon>Embryophyta</taxon>
        <taxon>Tracheophyta</taxon>
        <taxon>Spermatophyta</taxon>
        <taxon>Magnoliopsida</taxon>
        <taxon>eudicotyledons</taxon>
        <taxon>Gunneridae</taxon>
        <taxon>Pentapetalae</taxon>
        <taxon>rosids</taxon>
        <taxon>malvids</taxon>
        <taxon>Myrtales</taxon>
        <taxon>Lythraceae</taxon>
        <taxon>Punica</taxon>
    </lineage>
</organism>
<reference evidence="1 2" key="1">
    <citation type="submission" date="2017-11" db="EMBL/GenBank/DDBJ databases">
        <title>De-novo sequencing of pomegranate (Punica granatum L.) genome.</title>
        <authorList>
            <person name="Akparov Z."/>
            <person name="Amiraslanov A."/>
            <person name="Hajiyeva S."/>
            <person name="Abbasov M."/>
            <person name="Kaur K."/>
            <person name="Hamwieh A."/>
            <person name="Solovyev V."/>
            <person name="Salamov A."/>
            <person name="Braich B."/>
            <person name="Kosarev P."/>
            <person name="Mahmoud A."/>
            <person name="Hajiyev E."/>
            <person name="Babayeva S."/>
            <person name="Izzatullayeva V."/>
            <person name="Mammadov A."/>
            <person name="Mammadov A."/>
            <person name="Sharifova S."/>
            <person name="Ojaghi J."/>
            <person name="Eynullazada K."/>
            <person name="Bayramov B."/>
            <person name="Abdulazimova A."/>
            <person name="Shahmuradov I."/>
        </authorList>
    </citation>
    <scope>NUCLEOTIDE SEQUENCE [LARGE SCALE GENOMIC DNA]</scope>
    <source>
        <strain evidence="2">cv. AG2017</strain>
        <tissue evidence="1">Leaf</tissue>
    </source>
</reference>